<dbReference type="OrthoDB" id="7743618at2"/>
<dbReference type="Proteomes" id="UP000231644">
    <property type="component" value="Unassembled WGS sequence"/>
</dbReference>
<dbReference type="PANTHER" id="PTHR35371:SF1">
    <property type="entry name" value="BLR7753 PROTEIN"/>
    <property type="match status" value="1"/>
</dbReference>
<keyword evidence="4 5" id="KW-0472">Membrane</keyword>
<comment type="subcellular location">
    <subcellularLocation>
        <location evidence="1">Membrane</location>
    </subcellularLocation>
</comment>
<dbReference type="InterPro" id="IPR023352">
    <property type="entry name" value="MAPEG-like_dom_sf"/>
</dbReference>
<evidence type="ECO:0000256" key="4">
    <source>
        <dbReference type="ARBA" id="ARBA00023136"/>
    </source>
</evidence>
<evidence type="ECO:0000313" key="7">
    <source>
        <dbReference type="Proteomes" id="UP000231644"/>
    </source>
</evidence>
<dbReference type="RefSeq" id="WP_093450490.1">
    <property type="nucleotide sequence ID" value="NZ_FNZG01000002.1"/>
</dbReference>
<dbReference type="AlphaFoldDB" id="A0A1I1IMH7"/>
<name>A0A1I1IMH7_9RHOB</name>
<evidence type="ECO:0000256" key="5">
    <source>
        <dbReference type="SAM" id="Phobius"/>
    </source>
</evidence>
<feature type="transmembrane region" description="Helical" evidence="5">
    <location>
        <begin position="118"/>
        <end position="135"/>
    </location>
</feature>
<accession>A0A1I1IMH7</accession>
<dbReference type="Pfam" id="PF01124">
    <property type="entry name" value="MAPEG"/>
    <property type="match status" value="1"/>
</dbReference>
<dbReference type="Gene3D" id="1.20.120.550">
    <property type="entry name" value="Membrane associated eicosanoid/glutathione metabolism-like domain"/>
    <property type="match status" value="1"/>
</dbReference>
<dbReference type="PANTHER" id="PTHR35371">
    <property type="entry name" value="INNER MEMBRANE PROTEIN"/>
    <property type="match status" value="1"/>
</dbReference>
<keyword evidence="7" id="KW-1185">Reference proteome</keyword>
<dbReference type="GO" id="GO:0016020">
    <property type="term" value="C:membrane"/>
    <property type="evidence" value="ECO:0007669"/>
    <property type="project" value="UniProtKB-SubCell"/>
</dbReference>
<organism evidence="6 7">
    <name type="scientific">Pseudooceanicola nitratireducens</name>
    <dbReference type="NCBI Taxonomy" id="517719"/>
    <lineage>
        <taxon>Bacteria</taxon>
        <taxon>Pseudomonadati</taxon>
        <taxon>Pseudomonadota</taxon>
        <taxon>Alphaproteobacteria</taxon>
        <taxon>Rhodobacterales</taxon>
        <taxon>Paracoccaceae</taxon>
        <taxon>Pseudooceanicola</taxon>
    </lineage>
</organism>
<evidence type="ECO:0000256" key="3">
    <source>
        <dbReference type="ARBA" id="ARBA00022989"/>
    </source>
</evidence>
<evidence type="ECO:0000256" key="2">
    <source>
        <dbReference type="ARBA" id="ARBA00022692"/>
    </source>
</evidence>
<proteinExistence type="predicted"/>
<sequence>MTPELTALTLAGLLQVGQIALMSVTANLELPSGKTLGPRDPQKLGGPLIDQVSPRTGRIFRAMNNHFEGLILFTLAVLVVTLGDQSTPLTATCAWIYLAARLAYVPAYAFGWVPWRSLIWLTGLAATTTMLIAALI</sequence>
<keyword evidence="2 5" id="KW-0812">Transmembrane</keyword>
<reference evidence="6 7" key="1">
    <citation type="submission" date="2016-10" db="EMBL/GenBank/DDBJ databases">
        <authorList>
            <person name="de Groot N.N."/>
        </authorList>
    </citation>
    <scope>NUCLEOTIDE SEQUENCE [LARGE SCALE GENOMIC DNA]</scope>
    <source>
        <strain evidence="6 7">DSM 29619</strain>
    </source>
</reference>
<evidence type="ECO:0000256" key="1">
    <source>
        <dbReference type="ARBA" id="ARBA00004370"/>
    </source>
</evidence>
<dbReference type="InterPro" id="IPR001129">
    <property type="entry name" value="Membr-assoc_MAPEG"/>
</dbReference>
<feature type="transmembrane region" description="Helical" evidence="5">
    <location>
        <begin position="63"/>
        <end position="82"/>
    </location>
</feature>
<keyword evidence="3 5" id="KW-1133">Transmembrane helix</keyword>
<dbReference type="EMBL" id="FOLX01000001">
    <property type="protein sequence ID" value="SFC37437.1"/>
    <property type="molecule type" value="Genomic_DNA"/>
</dbReference>
<evidence type="ECO:0000313" key="6">
    <source>
        <dbReference type="EMBL" id="SFC37437.1"/>
    </source>
</evidence>
<dbReference type="STRING" id="517719.SAMN05421762_0721"/>
<gene>
    <name evidence="6" type="ORF">SAMN05421762_0721</name>
</gene>
<protein>
    <submittedName>
        <fullName evidence="6">Uncharacterized conserved protein, MAPEG superfamily</fullName>
    </submittedName>
</protein>
<dbReference type="SUPFAM" id="SSF161084">
    <property type="entry name" value="MAPEG domain-like"/>
    <property type="match status" value="1"/>
</dbReference>